<keyword evidence="2" id="KW-1133">Transmembrane helix</keyword>
<accession>A0A380H3P1</accession>
<dbReference type="GeneID" id="63936800"/>
<feature type="transmembrane region" description="Helical" evidence="2">
    <location>
        <begin position="29"/>
        <end position="49"/>
    </location>
</feature>
<feature type="transmembrane region" description="Helical" evidence="2">
    <location>
        <begin position="61"/>
        <end position="82"/>
    </location>
</feature>
<reference evidence="3 4" key="1">
    <citation type="submission" date="2018-06" db="EMBL/GenBank/DDBJ databases">
        <authorList>
            <consortium name="Pathogen Informatics"/>
            <person name="Doyle S."/>
        </authorList>
    </citation>
    <scope>NUCLEOTIDE SEQUENCE [LARGE SCALE GENOMIC DNA]</scope>
    <source>
        <strain evidence="3 4">NCTC11807</strain>
    </source>
</reference>
<evidence type="ECO:0000256" key="1">
    <source>
        <dbReference type="SAM" id="MobiDB-lite"/>
    </source>
</evidence>
<dbReference type="AlphaFoldDB" id="A0A380H3P1"/>
<keyword evidence="4" id="KW-1185">Reference proteome</keyword>
<feature type="transmembrane region" description="Helical" evidence="2">
    <location>
        <begin position="224"/>
        <end position="243"/>
    </location>
</feature>
<evidence type="ECO:0000313" key="3">
    <source>
        <dbReference type="EMBL" id="SUM70332.1"/>
    </source>
</evidence>
<evidence type="ECO:0000313" key="4">
    <source>
        <dbReference type="Proteomes" id="UP000255425"/>
    </source>
</evidence>
<feature type="compositionally biased region" description="Basic and acidic residues" evidence="1">
    <location>
        <begin position="271"/>
        <end position="281"/>
    </location>
</feature>
<sequence>MIDNLIMYIKNFPHLISFCKKRFKQSWKWFAISLIVSLIMILAIEGFFNFNHTTDIIQARWLFRVAALIIFSIITLSIYLGYRYYVKDYIVMKSFHVSSVTPSIVIAMLALISMFILGLIIAFLKPVNFETSLLSLLYYLVISAIFISISAVMFGLLKYVFKNVDIVFIIISVISFFMVPILFIPKMHLNLLNHILMINPLYYFVHGSAQSVVFGSVSMSNIPYHIYIILFMAMMCVINYVLVRHIALDKYRSLSDSEMISNHGNNSYESSKAKDNKKMKGNEGQLTDDSHGLSQSNDDKK</sequence>
<keyword evidence="2" id="KW-0812">Transmembrane</keyword>
<proteinExistence type="predicted"/>
<keyword evidence="2" id="KW-0472">Membrane</keyword>
<organism evidence="3 4">
    <name type="scientific">Staphylococcus saccharolyticus</name>
    <dbReference type="NCBI Taxonomy" id="33028"/>
    <lineage>
        <taxon>Bacteria</taxon>
        <taxon>Bacillati</taxon>
        <taxon>Bacillota</taxon>
        <taxon>Bacilli</taxon>
        <taxon>Bacillales</taxon>
        <taxon>Staphylococcaceae</taxon>
        <taxon>Staphylococcus</taxon>
    </lineage>
</organism>
<feature type="transmembrane region" description="Helical" evidence="2">
    <location>
        <begin position="164"/>
        <end position="184"/>
    </location>
</feature>
<protein>
    <submittedName>
        <fullName evidence="3">Teichoic acid transport protein tagG</fullName>
    </submittedName>
</protein>
<evidence type="ECO:0000256" key="2">
    <source>
        <dbReference type="SAM" id="Phobius"/>
    </source>
</evidence>
<dbReference type="EMBL" id="UHDZ01000001">
    <property type="protein sequence ID" value="SUM70332.1"/>
    <property type="molecule type" value="Genomic_DNA"/>
</dbReference>
<dbReference type="RefSeq" id="WP_232619673.1">
    <property type="nucleotide sequence ID" value="NZ_CP066042.1"/>
</dbReference>
<feature type="compositionally biased region" description="Polar residues" evidence="1">
    <location>
        <begin position="284"/>
        <end position="301"/>
    </location>
</feature>
<name>A0A380H3P1_9STAP</name>
<feature type="region of interest" description="Disordered" evidence="1">
    <location>
        <begin position="262"/>
        <end position="301"/>
    </location>
</feature>
<feature type="transmembrane region" description="Helical" evidence="2">
    <location>
        <begin position="136"/>
        <end position="157"/>
    </location>
</feature>
<feature type="transmembrane region" description="Helical" evidence="2">
    <location>
        <begin position="103"/>
        <end position="124"/>
    </location>
</feature>
<dbReference type="Proteomes" id="UP000255425">
    <property type="component" value="Unassembled WGS sequence"/>
</dbReference>
<gene>
    <name evidence="3" type="ORF">NCTC11807_01139</name>
</gene>